<dbReference type="InterPro" id="IPR002446">
    <property type="entry name" value="Lipocalin_bac"/>
</dbReference>
<keyword evidence="2" id="KW-0732">Signal</keyword>
<dbReference type="EMBL" id="SACL01000001">
    <property type="protein sequence ID" value="RVT98986.1"/>
    <property type="molecule type" value="Genomic_DNA"/>
</dbReference>
<name>A0A437MMX6_9PROT</name>
<evidence type="ECO:0000259" key="4">
    <source>
        <dbReference type="Pfam" id="PF08212"/>
    </source>
</evidence>
<dbReference type="GO" id="GO:0009279">
    <property type="term" value="C:cell outer membrane"/>
    <property type="evidence" value="ECO:0007669"/>
    <property type="project" value="UniProtKB-SubCell"/>
</dbReference>
<feature type="lipid moiety-binding region" description="S-diacylglycerol cysteine" evidence="3">
    <location>
        <position position="18"/>
    </location>
</feature>
<dbReference type="InterPro" id="IPR000566">
    <property type="entry name" value="Lipocln_cytosolic_FA-bd_dom"/>
</dbReference>
<feature type="lipid moiety-binding region" description="N-palmitoyl cysteine" evidence="3">
    <location>
        <position position="18"/>
    </location>
</feature>
<dbReference type="PROSITE" id="PS00213">
    <property type="entry name" value="LIPOCALIN"/>
    <property type="match status" value="1"/>
</dbReference>
<dbReference type="OrthoDB" id="594739at2"/>
<evidence type="ECO:0000313" key="5">
    <source>
        <dbReference type="EMBL" id="RVT98986.1"/>
    </source>
</evidence>
<dbReference type="RefSeq" id="WP_127785564.1">
    <property type="nucleotide sequence ID" value="NZ_SACL01000001.1"/>
</dbReference>
<protein>
    <recommendedName>
        <fullName evidence="2">Outer membrane lipoprotein Blc</fullName>
    </recommendedName>
</protein>
<evidence type="ECO:0000256" key="3">
    <source>
        <dbReference type="PIRSR" id="PIRSR036893-52"/>
    </source>
</evidence>
<feature type="domain" description="Lipocalin/cytosolic fatty-acid binding" evidence="4">
    <location>
        <begin position="37"/>
        <end position="181"/>
    </location>
</feature>
<dbReference type="PANTHER" id="PTHR10612">
    <property type="entry name" value="APOLIPOPROTEIN D"/>
    <property type="match status" value="1"/>
</dbReference>
<keyword evidence="3" id="KW-0564">Palmitate</keyword>
<evidence type="ECO:0000256" key="2">
    <source>
        <dbReference type="PIRNR" id="PIRNR036893"/>
    </source>
</evidence>
<dbReference type="Pfam" id="PF08212">
    <property type="entry name" value="Lipocalin_2"/>
    <property type="match status" value="1"/>
</dbReference>
<accession>A0A437MMX6</accession>
<dbReference type="InterPro" id="IPR022272">
    <property type="entry name" value="Lipocalin_CS"/>
</dbReference>
<comment type="similarity">
    <text evidence="1 2">Belongs to the calycin superfamily. Lipocalin family.</text>
</comment>
<organism evidence="5 6">
    <name type="scientific">Rhodovarius crocodyli</name>
    <dbReference type="NCBI Taxonomy" id="1979269"/>
    <lineage>
        <taxon>Bacteria</taxon>
        <taxon>Pseudomonadati</taxon>
        <taxon>Pseudomonadota</taxon>
        <taxon>Alphaproteobacteria</taxon>
        <taxon>Acetobacterales</taxon>
        <taxon>Roseomonadaceae</taxon>
        <taxon>Rhodovarius</taxon>
    </lineage>
</organism>
<dbReference type="PANTHER" id="PTHR10612:SF34">
    <property type="entry name" value="APOLIPOPROTEIN D"/>
    <property type="match status" value="1"/>
</dbReference>
<proteinExistence type="inferred from homology"/>
<reference evidence="5 6" key="1">
    <citation type="submission" date="2019-01" db="EMBL/GenBank/DDBJ databases">
        <authorList>
            <person name="Chen W.-M."/>
        </authorList>
    </citation>
    <scope>NUCLEOTIDE SEQUENCE [LARGE SCALE GENOMIC DNA]</scope>
    <source>
        <strain evidence="5 6">CCP-6</strain>
    </source>
</reference>
<dbReference type="PROSITE" id="PS51257">
    <property type="entry name" value="PROKAR_LIPOPROTEIN"/>
    <property type="match status" value="1"/>
</dbReference>
<dbReference type="GO" id="GO:0008289">
    <property type="term" value="F:lipid binding"/>
    <property type="evidence" value="ECO:0007669"/>
    <property type="project" value="UniProtKB-UniRule"/>
</dbReference>
<comment type="caution">
    <text evidence="5">The sequence shown here is derived from an EMBL/GenBank/DDBJ whole genome shotgun (WGS) entry which is preliminary data.</text>
</comment>
<evidence type="ECO:0000313" key="6">
    <source>
        <dbReference type="Proteomes" id="UP000282957"/>
    </source>
</evidence>
<dbReference type="InterPro" id="IPR047202">
    <property type="entry name" value="Lipocalin_Blc-like_dom"/>
</dbReference>
<dbReference type="Proteomes" id="UP000282957">
    <property type="component" value="Unassembled WGS sequence"/>
</dbReference>
<dbReference type="CDD" id="cd19438">
    <property type="entry name" value="lipocalin_Blc-like"/>
    <property type="match status" value="1"/>
</dbReference>
<dbReference type="GO" id="GO:0006950">
    <property type="term" value="P:response to stress"/>
    <property type="evidence" value="ECO:0007669"/>
    <property type="project" value="UniProtKB-ARBA"/>
</dbReference>
<dbReference type="PRINTS" id="PR01171">
    <property type="entry name" value="BCTLIPOCALIN"/>
</dbReference>
<keyword evidence="2" id="KW-0472">Membrane</keyword>
<feature type="signal peptide" evidence="2">
    <location>
        <begin position="1"/>
        <end position="19"/>
    </location>
</feature>
<dbReference type="PIRSF" id="PIRSF036893">
    <property type="entry name" value="Lipocalin_ApoD"/>
    <property type="match status" value="1"/>
</dbReference>
<comment type="function">
    <text evidence="2">Involved in the storage or transport of lipids necessary for membrane maintenance under stressful conditions. Displays a binding preference for lysophospholipids.</text>
</comment>
<evidence type="ECO:0000256" key="1">
    <source>
        <dbReference type="ARBA" id="ARBA00006889"/>
    </source>
</evidence>
<comment type="subunit">
    <text evidence="2">Homodimer.</text>
</comment>
<sequence>MMRALIPVLGLSAMLGACAAVVPTQPAPGLPQTVPSVDLSRYTGTWYEIARLPTRFQDSSDARCEGVTATYTAREDGRIDVVNRCRNALANNAVKEASAVATPQDGSGNARLRVSFFWPFHGDYWVIGLDPEYRWAVVGTPDRDMLWILSRTPRMELPDYTRALEIARSQGFPVDRVQGTPP</sequence>
<comment type="subcellular location">
    <subcellularLocation>
        <location evidence="2">Cell outer membrane</location>
    </subcellularLocation>
</comment>
<dbReference type="AlphaFoldDB" id="A0A437MMX6"/>
<dbReference type="InterPro" id="IPR012674">
    <property type="entry name" value="Calycin"/>
</dbReference>
<dbReference type="Gene3D" id="2.40.128.20">
    <property type="match status" value="1"/>
</dbReference>
<keyword evidence="2" id="KW-0446">Lipid-binding</keyword>
<keyword evidence="2" id="KW-0998">Cell outer membrane</keyword>
<gene>
    <name evidence="5" type="ORF">EOD42_02425</name>
</gene>
<keyword evidence="6" id="KW-1185">Reference proteome</keyword>
<keyword evidence="2 3" id="KW-0449">Lipoprotein</keyword>
<dbReference type="SUPFAM" id="SSF50814">
    <property type="entry name" value="Lipocalins"/>
    <property type="match status" value="1"/>
</dbReference>
<feature type="chain" id="PRO_5018825051" description="Outer membrane lipoprotein Blc" evidence="2">
    <location>
        <begin position="20"/>
        <end position="182"/>
    </location>
</feature>
<dbReference type="InterPro" id="IPR022271">
    <property type="entry name" value="Lipocalin_ApoD"/>
</dbReference>